<feature type="transmembrane region" description="Helical" evidence="6">
    <location>
        <begin position="108"/>
        <end position="133"/>
    </location>
</feature>
<gene>
    <name evidence="9" type="primary">LOC106475292</name>
</gene>
<dbReference type="SUPFAM" id="SSF81321">
    <property type="entry name" value="Family A G protein-coupled receptor-like"/>
    <property type="match status" value="1"/>
</dbReference>
<feature type="domain" description="G-protein coupled receptors family 1 profile" evidence="7">
    <location>
        <begin position="88"/>
        <end position="353"/>
    </location>
</feature>
<dbReference type="SMART" id="SM01381">
    <property type="entry name" value="7TM_GPCR_Srsx"/>
    <property type="match status" value="1"/>
</dbReference>
<feature type="transmembrane region" description="Helical" evidence="6">
    <location>
        <begin position="297"/>
        <end position="324"/>
    </location>
</feature>
<dbReference type="Gene3D" id="1.20.1070.10">
    <property type="entry name" value="Rhodopsin 7-helix transmembrane proteins"/>
    <property type="match status" value="1"/>
</dbReference>
<evidence type="ECO:0000256" key="4">
    <source>
        <dbReference type="ARBA" id="ARBA00022989"/>
    </source>
</evidence>
<proteinExistence type="inferred from homology"/>
<evidence type="ECO:0000313" key="9">
    <source>
        <dbReference type="RefSeq" id="XP_013791441.1"/>
    </source>
</evidence>
<dbReference type="PANTHER" id="PTHR46641">
    <property type="entry name" value="FMRFAMIDE RECEPTOR-RELATED"/>
    <property type="match status" value="1"/>
</dbReference>
<accession>A0ABM1BZ64</accession>
<feature type="transmembrane region" description="Helical" evidence="6">
    <location>
        <begin position="190"/>
        <end position="210"/>
    </location>
</feature>
<feature type="transmembrane region" description="Helical" evidence="6">
    <location>
        <begin position="72"/>
        <end position="96"/>
    </location>
</feature>
<evidence type="ECO:0000256" key="3">
    <source>
        <dbReference type="ARBA" id="ARBA00022692"/>
    </source>
</evidence>
<dbReference type="InterPro" id="IPR000276">
    <property type="entry name" value="GPCR_Rhodpsn"/>
</dbReference>
<keyword evidence="3 6" id="KW-0812">Transmembrane</keyword>
<dbReference type="Pfam" id="PF00001">
    <property type="entry name" value="7tm_1"/>
    <property type="match status" value="1"/>
</dbReference>
<dbReference type="PRINTS" id="PR00237">
    <property type="entry name" value="GPCRRHODOPSN"/>
</dbReference>
<keyword evidence="5 6" id="KW-0472">Membrane</keyword>
<feature type="transmembrane region" description="Helical" evidence="6">
    <location>
        <begin position="243"/>
        <end position="268"/>
    </location>
</feature>
<dbReference type="Proteomes" id="UP000694941">
    <property type="component" value="Unplaced"/>
</dbReference>
<name>A0ABM1BZ64_LIMPO</name>
<dbReference type="InterPro" id="IPR017452">
    <property type="entry name" value="GPCR_Rhodpsn_7TM"/>
</dbReference>
<reference evidence="9" key="1">
    <citation type="submission" date="2025-08" db="UniProtKB">
        <authorList>
            <consortium name="RefSeq"/>
        </authorList>
    </citation>
    <scope>IDENTIFICATION</scope>
    <source>
        <tissue evidence="9">Muscle</tissue>
    </source>
</reference>
<dbReference type="PROSITE" id="PS50262">
    <property type="entry name" value="G_PROTEIN_RECEP_F1_2"/>
    <property type="match status" value="1"/>
</dbReference>
<evidence type="ECO:0000313" key="8">
    <source>
        <dbReference type="Proteomes" id="UP000694941"/>
    </source>
</evidence>
<organism evidence="8 9">
    <name type="scientific">Limulus polyphemus</name>
    <name type="common">Atlantic horseshoe crab</name>
    <dbReference type="NCBI Taxonomy" id="6850"/>
    <lineage>
        <taxon>Eukaryota</taxon>
        <taxon>Metazoa</taxon>
        <taxon>Ecdysozoa</taxon>
        <taxon>Arthropoda</taxon>
        <taxon>Chelicerata</taxon>
        <taxon>Merostomata</taxon>
        <taxon>Xiphosura</taxon>
        <taxon>Limulidae</taxon>
        <taxon>Limulus</taxon>
    </lineage>
</organism>
<dbReference type="GeneID" id="106475292"/>
<keyword evidence="8" id="KW-1185">Reference proteome</keyword>
<feature type="transmembrane region" description="Helical" evidence="6">
    <location>
        <begin position="145"/>
        <end position="169"/>
    </location>
</feature>
<evidence type="ECO:0000256" key="1">
    <source>
        <dbReference type="ARBA" id="ARBA00004370"/>
    </source>
</evidence>
<evidence type="ECO:0000256" key="5">
    <source>
        <dbReference type="ARBA" id="ARBA00023136"/>
    </source>
</evidence>
<sequence>MAGPGVLYDAYDTLHCNFTTTASDLSFTSPGDCGFFLWPTEETVLLFENETETKMGDSESMYLRFRDLSRFWIQRVLVPIISFVGVVGNLVTIIIMTRRQMRSSTNNYLAALAVFDMLYLICIFILSIAHYPGLTDPQHINYWRLWPYALLLTDACSNTSVWLTVTFTIERYIAVCHPIKGKVYCTESRAKKVVIIVALICCCLTLPTPFEWTVIEVIDPLTNKTTVQPDFSDFGMNILYRNIYYWLCVFLFVFIPLVLLTIFNSFLIKSVHASKIQRNTMTRRRDNRNSSRQESKITIMLIAVVILFMICQLPTAVLLVYTTFHPQNAITLGLGNIFNFLMAINAAGNFVLYCLLSQKYRRTFLQIFCPCLKTKLVRLHLDFQTTSYTNVDDSPSVSRNVSARRSTRGTNSIQEGINCNTGGRCSRENSRQAQRSLGYQASLKRINNAARSNDTINGNEKRKNQRCMKYFPFLHRNWYYVSRDKQATEKESEEQSIPLKSGKHTICLTKQDGMLNHCAYSAV</sequence>
<comment type="subcellular location">
    <subcellularLocation>
        <location evidence="1">Membrane</location>
    </subcellularLocation>
</comment>
<dbReference type="RefSeq" id="XP_013791441.1">
    <property type="nucleotide sequence ID" value="XM_013935987.2"/>
</dbReference>
<feature type="transmembrane region" description="Helical" evidence="6">
    <location>
        <begin position="336"/>
        <end position="356"/>
    </location>
</feature>
<dbReference type="CDD" id="cd14978">
    <property type="entry name" value="7tmA_FMRFamide_R-like"/>
    <property type="match status" value="1"/>
</dbReference>
<keyword evidence="4 6" id="KW-1133">Transmembrane helix</keyword>
<comment type="similarity">
    <text evidence="2">Belongs to the G-protein coupled receptor 1 family.</text>
</comment>
<evidence type="ECO:0000256" key="6">
    <source>
        <dbReference type="SAM" id="Phobius"/>
    </source>
</evidence>
<dbReference type="PANTHER" id="PTHR46641:SF22">
    <property type="entry name" value="PROCTOLIN RECEPTOR, ISOFORM A"/>
    <property type="match status" value="1"/>
</dbReference>
<evidence type="ECO:0000259" key="7">
    <source>
        <dbReference type="PROSITE" id="PS50262"/>
    </source>
</evidence>
<evidence type="ECO:0000256" key="2">
    <source>
        <dbReference type="ARBA" id="ARBA00010663"/>
    </source>
</evidence>
<protein>
    <submittedName>
        <fullName evidence="9">FMRFamide receptor-like</fullName>
    </submittedName>
</protein>
<dbReference type="InterPro" id="IPR052954">
    <property type="entry name" value="GPCR-Ligand_Int"/>
</dbReference>